<reference evidence="2 3" key="1">
    <citation type="submission" date="2015-11" db="EMBL/GenBank/DDBJ databases">
        <title>Genomic analysis of 38 Legionella species identifies large and diverse effector repertoires.</title>
        <authorList>
            <person name="Burstein D."/>
            <person name="Amaro F."/>
            <person name="Zusman T."/>
            <person name="Lifshitz Z."/>
            <person name="Cohen O."/>
            <person name="Gilbert J.A."/>
            <person name="Pupko T."/>
            <person name="Shuman H.A."/>
            <person name="Segal G."/>
        </authorList>
    </citation>
    <scope>NUCLEOTIDE SEQUENCE [LARGE SCALE GENOMIC DNA]</scope>
    <source>
        <strain evidence="2 3">ATCC 49655</strain>
    </source>
</reference>
<name>A0A0W0YWX4_9GAMM</name>
<dbReference type="AlphaFoldDB" id="A0A0W0YWX4"/>
<dbReference type="Proteomes" id="UP000054600">
    <property type="component" value="Unassembled WGS sequence"/>
</dbReference>
<proteinExistence type="predicted"/>
<dbReference type="PATRIC" id="fig|1122169.6.peg.1439"/>
<dbReference type="EMBL" id="LNYW01000037">
    <property type="protein sequence ID" value="KTD61339.1"/>
    <property type="molecule type" value="Genomic_DNA"/>
</dbReference>
<evidence type="ECO:0000256" key="1">
    <source>
        <dbReference type="SAM" id="Phobius"/>
    </source>
</evidence>
<sequence>MEKITKSVRLSTHLFSKNHNSVFKIITTVILSISLSACASLMDRMPIDTPQRETIRESNEMLSSHKEIQVEQYQANNNYAAVTGNATASILAGGIVNAVVSAHENYQADKALQPLKKSLKDYDYRQLFQQSLTTELSDIKWLHLKQKQITDNSNDRQKDQYIKNMNQMGDAFIFVDLSYELSHPMDHMTVTAQVELYKRDLKKSTLVYKNTFTYIDELAKPAKPMTFIDLWLANQGAQARKSMNEAKMMLSSAIAKDISDPTIRPDNKKPTNVWYSVGRTGQAAYLEEKKGKKSILRTKFGKIVIVNSQFVTTKHNWRE</sequence>
<organism evidence="2 3">
    <name type="scientific">Legionella shakespearei DSM 23087</name>
    <dbReference type="NCBI Taxonomy" id="1122169"/>
    <lineage>
        <taxon>Bacteria</taxon>
        <taxon>Pseudomonadati</taxon>
        <taxon>Pseudomonadota</taxon>
        <taxon>Gammaproteobacteria</taxon>
        <taxon>Legionellales</taxon>
        <taxon>Legionellaceae</taxon>
        <taxon>Legionella</taxon>
    </lineage>
</organism>
<keyword evidence="3" id="KW-1185">Reference proteome</keyword>
<gene>
    <name evidence="2" type="ORF">Lsha_1246</name>
</gene>
<keyword evidence="1" id="KW-1133">Transmembrane helix</keyword>
<comment type="caution">
    <text evidence="2">The sequence shown here is derived from an EMBL/GenBank/DDBJ whole genome shotgun (WGS) entry which is preliminary data.</text>
</comment>
<keyword evidence="1" id="KW-0812">Transmembrane</keyword>
<feature type="transmembrane region" description="Helical" evidence="1">
    <location>
        <begin position="21"/>
        <end position="42"/>
    </location>
</feature>
<accession>A0A0W0YWX4</accession>
<protein>
    <submittedName>
        <fullName evidence="2">Uncharacterized protein</fullName>
    </submittedName>
</protein>
<dbReference type="STRING" id="1122169.Lsha_1246"/>
<evidence type="ECO:0000313" key="2">
    <source>
        <dbReference type="EMBL" id="KTD61339.1"/>
    </source>
</evidence>
<keyword evidence="1" id="KW-0472">Membrane</keyword>
<evidence type="ECO:0000313" key="3">
    <source>
        <dbReference type="Proteomes" id="UP000054600"/>
    </source>
</evidence>